<evidence type="ECO:0000313" key="2">
    <source>
        <dbReference type="EMBL" id="EDR10733.1"/>
    </source>
</evidence>
<gene>
    <name evidence="2" type="ORF">LACBIDRAFT_293264</name>
</gene>
<dbReference type="EMBL" id="DS547096">
    <property type="protein sequence ID" value="EDR10733.1"/>
    <property type="molecule type" value="Genomic_DNA"/>
</dbReference>
<dbReference type="RefSeq" id="XP_001878034.1">
    <property type="nucleotide sequence ID" value="XM_001877999.1"/>
</dbReference>
<dbReference type="Proteomes" id="UP000001194">
    <property type="component" value="Unassembled WGS sequence"/>
</dbReference>
<dbReference type="AlphaFoldDB" id="B0D2E8"/>
<keyword evidence="3" id="KW-1185">Reference proteome</keyword>
<dbReference type="GeneID" id="6073632"/>
<feature type="region of interest" description="Disordered" evidence="1">
    <location>
        <begin position="30"/>
        <end position="115"/>
    </location>
</feature>
<feature type="compositionally biased region" description="Polar residues" evidence="1">
    <location>
        <begin position="38"/>
        <end position="59"/>
    </location>
</feature>
<dbReference type="HOGENOM" id="CLU_700334_0_0_1"/>
<accession>B0D2E8</accession>
<organism evidence="3">
    <name type="scientific">Laccaria bicolor (strain S238N-H82 / ATCC MYA-4686)</name>
    <name type="common">Bicoloured deceiver</name>
    <name type="synonym">Laccaria laccata var. bicolor</name>
    <dbReference type="NCBI Taxonomy" id="486041"/>
    <lineage>
        <taxon>Eukaryota</taxon>
        <taxon>Fungi</taxon>
        <taxon>Dikarya</taxon>
        <taxon>Basidiomycota</taxon>
        <taxon>Agaricomycotina</taxon>
        <taxon>Agaricomycetes</taxon>
        <taxon>Agaricomycetidae</taxon>
        <taxon>Agaricales</taxon>
        <taxon>Agaricineae</taxon>
        <taxon>Hydnangiaceae</taxon>
        <taxon>Laccaria</taxon>
    </lineage>
</organism>
<reference evidence="2 3" key="1">
    <citation type="journal article" date="2008" name="Nature">
        <title>The genome of Laccaria bicolor provides insights into mycorrhizal symbiosis.</title>
        <authorList>
            <person name="Martin F."/>
            <person name="Aerts A."/>
            <person name="Ahren D."/>
            <person name="Brun A."/>
            <person name="Danchin E.G.J."/>
            <person name="Duchaussoy F."/>
            <person name="Gibon J."/>
            <person name="Kohler A."/>
            <person name="Lindquist E."/>
            <person name="Pereda V."/>
            <person name="Salamov A."/>
            <person name="Shapiro H.J."/>
            <person name="Wuyts J."/>
            <person name="Blaudez D."/>
            <person name="Buee M."/>
            <person name="Brokstein P."/>
            <person name="Canbaeck B."/>
            <person name="Cohen D."/>
            <person name="Courty P.E."/>
            <person name="Coutinho P.M."/>
            <person name="Delaruelle C."/>
            <person name="Detter J.C."/>
            <person name="Deveau A."/>
            <person name="DiFazio S."/>
            <person name="Duplessis S."/>
            <person name="Fraissinet-Tachet L."/>
            <person name="Lucic E."/>
            <person name="Frey-Klett P."/>
            <person name="Fourrey C."/>
            <person name="Feussner I."/>
            <person name="Gay G."/>
            <person name="Grimwood J."/>
            <person name="Hoegger P.J."/>
            <person name="Jain P."/>
            <person name="Kilaru S."/>
            <person name="Labbe J."/>
            <person name="Lin Y.C."/>
            <person name="Legue V."/>
            <person name="Le Tacon F."/>
            <person name="Marmeisse R."/>
            <person name="Melayah D."/>
            <person name="Montanini B."/>
            <person name="Muratet M."/>
            <person name="Nehls U."/>
            <person name="Niculita-Hirzel H."/>
            <person name="Oudot-Le Secq M.P."/>
            <person name="Peter M."/>
            <person name="Quesneville H."/>
            <person name="Rajashekar B."/>
            <person name="Reich M."/>
            <person name="Rouhier N."/>
            <person name="Schmutz J."/>
            <person name="Yin T."/>
            <person name="Chalot M."/>
            <person name="Henrissat B."/>
            <person name="Kuees U."/>
            <person name="Lucas S."/>
            <person name="Van de Peer Y."/>
            <person name="Podila G.K."/>
            <person name="Polle A."/>
            <person name="Pukkila P.J."/>
            <person name="Richardson P.M."/>
            <person name="Rouze P."/>
            <person name="Sanders I.R."/>
            <person name="Stajich J.E."/>
            <person name="Tunlid A."/>
            <person name="Tuskan G."/>
            <person name="Grigoriev I.V."/>
        </authorList>
    </citation>
    <scope>NUCLEOTIDE SEQUENCE [LARGE SCALE GENOMIC DNA]</scope>
    <source>
        <strain evidence="3">S238N-H82 / ATCC MYA-4686</strain>
    </source>
</reference>
<sequence>MSSHNWIFPDPEISGPMDWSVSAYGAAPMSLGPDPFNNFPSRTPTMSGYSEYSQSNNYGFTAPPPPAPTQPGFSTSKDKGKSRAMVNRTPLHQVSGSGKKPQERTHQVQTPTPDHMSWANDSFFDFFGSTSDGVMAPVLPQNLNPECTRPNQWTTKSPGDTCTWKSQKLDKLTGLPQPTTMLMYPTRNPKITGPMKAPSITFTKVEELFPPTIRCLVFDESGLLAHHNDPLFLPPLTKEERKAYLTILYDIPYVDLFWETIPKYHRGGRSLTRGELAIAVANVLWGTWVNWQEKTGCSKEWEIGKAYSLIPIPGDWSSFDPAEFDLQGSIVLAKCGFRSSVWIGHGGGDNRLKEHFSQSLSALYPYNYTYFLKEWHLKLTRIAFDEVNFQLVRS</sequence>
<dbReference type="OrthoDB" id="10312903at2759"/>
<evidence type="ECO:0000256" key="1">
    <source>
        <dbReference type="SAM" id="MobiDB-lite"/>
    </source>
</evidence>
<dbReference type="InParanoid" id="B0D2E8"/>
<evidence type="ECO:0000313" key="3">
    <source>
        <dbReference type="Proteomes" id="UP000001194"/>
    </source>
</evidence>
<name>B0D2E8_LACBS</name>
<dbReference type="KEGG" id="lbc:LACBIDRAFT_293264"/>
<protein>
    <submittedName>
        <fullName evidence="2">Predicted protein</fullName>
    </submittedName>
</protein>
<proteinExistence type="predicted"/>